<dbReference type="OrthoDB" id="6658057at2"/>
<keyword evidence="1" id="KW-0812">Transmembrane</keyword>
<evidence type="ECO:0000313" key="3">
    <source>
        <dbReference type="Proteomes" id="UP000321903"/>
    </source>
</evidence>
<protein>
    <submittedName>
        <fullName evidence="2">Uncharacterized protein</fullName>
    </submittedName>
</protein>
<keyword evidence="3" id="KW-1185">Reference proteome</keyword>
<proteinExistence type="predicted"/>
<organism evidence="2 3">
    <name type="scientific">Psychrobacter frigidicola</name>
    <dbReference type="NCBI Taxonomy" id="45611"/>
    <lineage>
        <taxon>Bacteria</taxon>
        <taxon>Pseudomonadati</taxon>
        <taxon>Pseudomonadota</taxon>
        <taxon>Gammaproteobacteria</taxon>
        <taxon>Moraxellales</taxon>
        <taxon>Moraxellaceae</taxon>
        <taxon>Psychrobacter</taxon>
    </lineage>
</organism>
<comment type="caution">
    <text evidence="2">The sequence shown here is derived from an EMBL/GenBank/DDBJ whole genome shotgun (WGS) entry which is preliminary data.</text>
</comment>
<keyword evidence="1" id="KW-0472">Membrane</keyword>
<evidence type="ECO:0000256" key="1">
    <source>
        <dbReference type="SAM" id="Phobius"/>
    </source>
</evidence>
<dbReference type="Proteomes" id="UP000321903">
    <property type="component" value="Unassembled WGS sequence"/>
</dbReference>
<name>A0A5C7A120_9GAMM</name>
<dbReference type="AlphaFoldDB" id="A0A5C7A120"/>
<gene>
    <name evidence="2" type="ORF">ES754_10365</name>
</gene>
<sequence>MSRLKNILEPYLSESHSYRYGLPINFITIMFFLSIIGLSLSLFVCQQPRPKPIASEGNSRYYINLFKKHASGKPSRYSLAFFVPDNSVDSQIHSKYSSTAQKVHLSTTRVQSLIFMAAPQCLPTDYEGKTSLNKIAVRRISGAVACVTESDSSHPIFIYSVIPTQKTAQGGYYHA</sequence>
<dbReference type="RefSeq" id="WP_147224113.1">
    <property type="nucleotide sequence ID" value="NZ_CAJGYY010000001.1"/>
</dbReference>
<dbReference type="EMBL" id="VORZ01000003">
    <property type="protein sequence ID" value="TXD96532.1"/>
    <property type="molecule type" value="Genomic_DNA"/>
</dbReference>
<reference evidence="2 3" key="1">
    <citation type="submission" date="2019-08" db="EMBL/GenBank/DDBJ databases">
        <title>Genome sequence of Psychrobacter frigidicola ACAM304 (type strain).</title>
        <authorList>
            <person name="Bowman J.P."/>
        </authorList>
    </citation>
    <scope>NUCLEOTIDE SEQUENCE [LARGE SCALE GENOMIC DNA]</scope>
    <source>
        <strain evidence="2 3">ACAM 304</strain>
    </source>
</reference>
<evidence type="ECO:0000313" key="2">
    <source>
        <dbReference type="EMBL" id="TXD96532.1"/>
    </source>
</evidence>
<feature type="transmembrane region" description="Helical" evidence="1">
    <location>
        <begin position="20"/>
        <end position="45"/>
    </location>
</feature>
<keyword evidence="1" id="KW-1133">Transmembrane helix</keyword>
<accession>A0A5C7A120</accession>